<evidence type="ECO:0000313" key="1">
    <source>
        <dbReference type="EMBL" id="AKH46728.1"/>
    </source>
</evidence>
<protein>
    <submittedName>
        <fullName evidence="1">Uncharacterized protein</fullName>
    </submittedName>
</protein>
<proteinExistence type="predicted"/>
<organism evidence="1">
    <name type="scientific">uncultured marine virus</name>
    <dbReference type="NCBI Taxonomy" id="186617"/>
    <lineage>
        <taxon>Viruses</taxon>
        <taxon>environmental samples</taxon>
    </lineage>
</organism>
<sequence>MSNLLYSAKAALMCDSRTCPRPIASSRGRLTLPSASTAAPCTALKTSAATTNETAWMNGELVRSMLWGSSPRVTSSTTSPPSEYQTACAAFRCSTVSAASVRATPSATRREC</sequence>
<accession>A0A0F7L5B4</accession>
<reference evidence="1" key="2">
    <citation type="submission" date="2015-03" db="EMBL/GenBank/DDBJ databases">
        <authorList>
            <person name="Chow C.-E.T."/>
            <person name="Winget D.M."/>
            <person name="White R.A.III."/>
            <person name="Hallam S.J."/>
            <person name="Suttle C.A."/>
        </authorList>
    </citation>
    <scope>NUCLEOTIDE SEQUENCE</scope>
    <source>
        <strain evidence="1">Anoxic2_1</strain>
    </source>
</reference>
<dbReference type="EMBL" id="KR029585">
    <property type="protein sequence ID" value="AKH46728.1"/>
    <property type="molecule type" value="Genomic_DNA"/>
</dbReference>
<reference evidence="1" key="1">
    <citation type="journal article" date="2015" name="Front. Microbiol.">
        <title>Combining genomic sequencing methods to explore viral diversity and reveal potential virus-host interactions.</title>
        <authorList>
            <person name="Chow C.E."/>
            <person name="Winget D.M."/>
            <person name="White R.A.III."/>
            <person name="Hallam S.J."/>
            <person name="Suttle C.A."/>
        </authorList>
    </citation>
    <scope>NUCLEOTIDE SEQUENCE</scope>
    <source>
        <strain evidence="1">Anoxic2_1</strain>
    </source>
</reference>
<name>A0A0F7L5B4_9VIRU</name>